<dbReference type="Proteomes" id="UP000503447">
    <property type="component" value="Chromosome"/>
</dbReference>
<dbReference type="KEGG" id="ftj:FTUN_6256"/>
<evidence type="ECO:0000313" key="2">
    <source>
        <dbReference type="EMBL" id="QJW98661.1"/>
    </source>
</evidence>
<evidence type="ECO:0000313" key="3">
    <source>
        <dbReference type="Proteomes" id="UP000503447"/>
    </source>
</evidence>
<feature type="region of interest" description="Disordered" evidence="1">
    <location>
        <begin position="40"/>
        <end position="62"/>
    </location>
</feature>
<protein>
    <submittedName>
        <fullName evidence="2">Uncharacterized protein</fullName>
    </submittedName>
</protein>
<dbReference type="AlphaFoldDB" id="A0A6M5YZL2"/>
<gene>
    <name evidence="2" type="ORF">FTUN_6256</name>
</gene>
<dbReference type="EMBL" id="CP053452">
    <property type="protein sequence ID" value="QJW98661.1"/>
    <property type="molecule type" value="Genomic_DNA"/>
</dbReference>
<name>A0A6M5YZL2_9BACT</name>
<dbReference type="RefSeq" id="WP_171473783.1">
    <property type="nucleotide sequence ID" value="NZ_CP053452.2"/>
</dbReference>
<keyword evidence="3" id="KW-1185">Reference proteome</keyword>
<accession>A0A6M5YZL2</accession>
<evidence type="ECO:0000256" key="1">
    <source>
        <dbReference type="SAM" id="MobiDB-lite"/>
    </source>
</evidence>
<sequence>MPGRWHFVRGYEHELVAGEWRLAVFIDDVEVARTVFHVRRPPSRGPTERAARFPLPSARPSR</sequence>
<proteinExistence type="predicted"/>
<reference evidence="3" key="1">
    <citation type="submission" date="2020-05" db="EMBL/GenBank/DDBJ databases">
        <title>Frigoriglobus tundricola gen. nov., sp. nov., a psychrotolerant cellulolytic planctomycete of the family Gemmataceae with two divergent copies of 16S rRNA gene.</title>
        <authorList>
            <person name="Kulichevskaya I.S."/>
            <person name="Ivanova A.A."/>
            <person name="Naumoff D.G."/>
            <person name="Beletsky A.V."/>
            <person name="Rijpstra W.I.C."/>
            <person name="Sinninghe Damste J.S."/>
            <person name="Mardanov A.V."/>
            <person name="Ravin N.V."/>
            <person name="Dedysh S.N."/>
        </authorList>
    </citation>
    <scope>NUCLEOTIDE SEQUENCE [LARGE SCALE GENOMIC DNA]</scope>
    <source>
        <strain evidence="3">PL17</strain>
    </source>
</reference>
<organism evidence="2 3">
    <name type="scientific">Frigoriglobus tundricola</name>
    <dbReference type="NCBI Taxonomy" id="2774151"/>
    <lineage>
        <taxon>Bacteria</taxon>
        <taxon>Pseudomonadati</taxon>
        <taxon>Planctomycetota</taxon>
        <taxon>Planctomycetia</taxon>
        <taxon>Gemmatales</taxon>
        <taxon>Gemmataceae</taxon>
        <taxon>Frigoriglobus</taxon>
    </lineage>
</organism>